<dbReference type="HOGENOM" id="CLU_034159_0_0_1"/>
<dbReference type="Gene3D" id="1.20.1050.10">
    <property type="match status" value="1"/>
</dbReference>
<dbReference type="Gene3D" id="3.40.30.10">
    <property type="entry name" value="Glutaredoxin"/>
    <property type="match status" value="1"/>
</dbReference>
<dbReference type="InParanoid" id="D8RDL2"/>
<dbReference type="eggNOG" id="KOG0406">
    <property type="taxonomic scope" value="Eukaryota"/>
</dbReference>
<dbReference type="InterPro" id="IPR050983">
    <property type="entry name" value="GST_Omega/HSP26"/>
</dbReference>
<dbReference type="KEGG" id="smo:SELMODRAFT_450419"/>
<dbReference type="PROSITE" id="PS50404">
    <property type="entry name" value="GST_NTER"/>
    <property type="match status" value="1"/>
</dbReference>
<keyword evidence="2" id="KW-0966">Cell projection</keyword>
<dbReference type="InterPro" id="IPR036282">
    <property type="entry name" value="Glutathione-S-Trfase_C_sf"/>
</dbReference>
<keyword evidence="2" id="KW-0282">Flagellum</keyword>
<dbReference type="InterPro" id="IPR040079">
    <property type="entry name" value="Glutathione_S-Trfase"/>
</dbReference>
<name>D8RDL2_SELML</name>
<organism evidence="3">
    <name type="scientific">Selaginella moellendorffii</name>
    <name type="common">Spikemoss</name>
    <dbReference type="NCBI Taxonomy" id="88036"/>
    <lineage>
        <taxon>Eukaryota</taxon>
        <taxon>Viridiplantae</taxon>
        <taxon>Streptophyta</taxon>
        <taxon>Embryophyta</taxon>
        <taxon>Tracheophyta</taxon>
        <taxon>Lycopodiopsida</taxon>
        <taxon>Selaginellales</taxon>
        <taxon>Selaginellaceae</taxon>
        <taxon>Selaginella</taxon>
    </lineage>
</organism>
<dbReference type="PROSITE" id="PS51354">
    <property type="entry name" value="GLUTAREDOXIN_2"/>
    <property type="match status" value="1"/>
</dbReference>
<dbReference type="SFLD" id="SFLDS00019">
    <property type="entry name" value="Glutathione_Transferase_(cytos"/>
    <property type="match status" value="1"/>
</dbReference>
<accession>D8RDL2</accession>
<dbReference type="GO" id="GO:0005737">
    <property type="term" value="C:cytoplasm"/>
    <property type="evidence" value="ECO:0000318"/>
    <property type="project" value="GO_Central"/>
</dbReference>
<keyword evidence="2" id="KW-0969">Cilium</keyword>
<dbReference type="CDD" id="cd00570">
    <property type="entry name" value="GST_N_family"/>
    <property type="match status" value="1"/>
</dbReference>
<gene>
    <name evidence="2" type="ORF">SELMODRAFT_450419</name>
</gene>
<dbReference type="OrthoDB" id="4951845at2759"/>
<feature type="domain" description="GST N-terminal" evidence="1">
    <location>
        <begin position="48"/>
        <end position="129"/>
    </location>
</feature>
<evidence type="ECO:0000313" key="2">
    <source>
        <dbReference type="EMBL" id="EFJ29761.1"/>
    </source>
</evidence>
<reference evidence="2 3" key="1">
    <citation type="journal article" date="2011" name="Science">
        <title>The Selaginella genome identifies genetic changes associated with the evolution of vascular plants.</title>
        <authorList>
            <person name="Banks J.A."/>
            <person name="Nishiyama T."/>
            <person name="Hasebe M."/>
            <person name="Bowman J.L."/>
            <person name="Gribskov M."/>
            <person name="dePamphilis C."/>
            <person name="Albert V.A."/>
            <person name="Aono N."/>
            <person name="Aoyama T."/>
            <person name="Ambrose B.A."/>
            <person name="Ashton N.W."/>
            <person name="Axtell M.J."/>
            <person name="Barker E."/>
            <person name="Barker M.S."/>
            <person name="Bennetzen J.L."/>
            <person name="Bonawitz N.D."/>
            <person name="Chapple C."/>
            <person name="Cheng C."/>
            <person name="Correa L.G."/>
            <person name="Dacre M."/>
            <person name="DeBarry J."/>
            <person name="Dreyer I."/>
            <person name="Elias M."/>
            <person name="Engstrom E.M."/>
            <person name="Estelle M."/>
            <person name="Feng L."/>
            <person name="Finet C."/>
            <person name="Floyd S.K."/>
            <person name="Frommer W.B."/>
            <person name="Fujita T."/>
            <person name="Gramzow L."/>
            <person name="Gutensohn M."/>
            <person name="Harholt J."/>
            <person name="Hattori M."/>
            <person name="Heyl A."/>
            <person name="Hirai T."/>
            <person name="Hiwatashi Y."/>
            <person name="Ishikawa M."/>
            <person name="Iwata M."/>
            <person name="Karol K.G."/>
            <person name="Koehler B."/>
            <person name="Kolukisaoglu U."/>
            <person name="Kubo M."/>
            <person name="Kurata T."/>
            <person name="Lalonde S."/>
            <person name="Li K."/>
            <person name="Li Y."/>
            <person name="Litt A."/>
            <person name="Lyons E."/>
            <person name="Manning G."/>
            <person name="Maruyama T."/>
            <person name="Michael T.P."/>
            <person name="Mikami K."/>
            <person name="Miyazaki S."/>
            <person name="Morinaga S."/>
            <person name="Murata T."/>
            <person name="Mueller-Roeber B."/>
            <person name="Nelson D.R."/>
            <person name="Obara M."/>
            <person name="Oguri Y."/>
            <person name="Olmstead R.G."/>
            <person name="Onodera N."/>
            <person name="Petersen B.L."/>
            <person name="Pils B."/>
            <person name="Prigge M."/>
            <person name="Rensing S.A."/>
            <person name="Riano-Pachon D.M."/>
            <person name="Roberts A.W."/>
            <person name="Sato Y."/>
            <person name="Scheller H.V."/>
            <person name="Schulz B."/>
            <person name="Schulz C."/>
            <person name="Shakirov E.V."/>
            <person name="Shibagaki N."/>
            <person name="Shinohara N."/>
            <person name="Shippen D.E."/>
            <person name="Soerensen I."/>
            <person name="Sotooka R."/>
            <person name="Sugimoto N."/>
            <person name="Sugita M."/>
            <person name="Sumikawa N."/>
            <person name="Tanurdzic M."/>
            <person name="Theissen G."/>
            <person name="Ulvskov P."/>
            <person name="Wakazuki S."/>
            <person name="Weng J.K."/>
            <person name="Willats W.W."/>
            <person name="Wipf D."/>
            <person name="Wolf P.G."/>
            <person name="Yang L."/>
            <person name="Zimmer A.D."/>
            <person name="Zhu Q."/>
            <person name="Mitros T."/>
            <person name="Hellsten U."/>
            <person name="Loque D."/>
            <person name="Otillar R."/>
            <person name="Salamov A."/>
            <person name="Schmutz J."/>
            <person name="Shapiro H."/>
            <person name="Lindquist E."/>
            <person name="Lucas S."/>
            <person name="Rokhsar D."/>
            <person name="Grigoriev I.V."/>
        </authorList>
    </citation>
    <scope>NUCLEOTIDE SEQUENCE [LARGE SCALE GENOMIC DNA]</scope>
</reference>
<keyword evidence="3" id="KW-1185">Reference proteome</keyword>
<dbReference type="PANTHER" id="PTHR43968:SF14">
    <property type="entry name" value="GLUTATHIONE S-TRANSFERASE"/>
    <property type="match status" value="1"/>
</dbReference>
<dbReference type="Pfam" id="PF13410">
    <property type="entry name" value="GST_C_2"/>
    <property type="match status" value="1"/>
</dbReference>
<dbReference type="STRING" id="88036.D8RDL2"/>
<dbReference type="EMBL" id="GL377576">
    <property type="protein sequence ID" value="EFJ29761.1"/>
    <property type="molecule type" value="Genomic_DNA"/>
</dbReference>
<evidence type="ECO:0000259" key="1">
    <source>
        <dbReference type="PROSITE" id="PS50404"/>
    </source>
</evidence>
<dbReference type="FunCoup" id="D8RDL2">
    <property type="interactions" value="2342"/>
</dbReference>
<dbReference type="PANTHER" id="PTHR43968">
    <property type="match status" value="1"/>
</dbReference>
<dbReference type="Pfam" id="PF13409">
    <property type="entry name" value="GST_N_2"/>
    <property type="match status" value="1"/>
</dbReference>
<dbReference type="SFLD" id="SFLDG00358">
    <property type="entry name" value="Main_(cytGST)"/>
    <property type="match status" value="1"/>
</dbReference>
<dbReference type="OMA" id="MSYPAAM"/>
<dbReference type="InterPro" id="IPR004045">
    <property type="entry name" value="Glutathione_S-Trfase_N"/>
</dbReference>
<dbReference type="SUPFAM" id="SSF47616">
    <property type="entry name" value="GST C-terminal domain-like"/>
    <property type="match status" value="1"/>
</dbReference>
<dbReference type="AlphaFoldDB" id="D8RDL2"/>
<dbReference type="InterPro" id="IPR036249">
    <property type="entry name" value="Thioredoxin-like_sf"/>
</dbReference>
<dbReference type="Proteomes" id="UP000001514">
    <property type="component" value="Unassembled WGS sequence"/>
</dbReference>
<dbReference type="Gramene" id="EFJ29761">
    <property type="protein sequence ID" value="EFJ29761"/>
    <property type="gene ID" value="SELMODRAFT_450419"/>
</dbReference>
<evidence type="ECO:0000313" key="3">
    <source>
        <dbReference type="Proteomes" id="UP000001514"/>
    </source>
</evidence>
<protein>
    <submittedName>
        <fullName evidence="2">Flagella associated protein 14-like protein</fullName>
    </submittedName>
</protein>
<proteinExistence type="predicted"/>
<sequence length="409" mass="45485">MASTAEVSSWEELSEKVSRLPGYNAAAAAARLPNVQQRDFGDTSIAQVVFYRDNSSWCPYCQRVWLQLEEKRIPYKVEKINMNCYGPKPAWYLEKVPSGLLPALELKGRLLTESLDIMLILEEAFPERHPLLPPKGSPKANAVDGLLRLERLLAGAWLSRLRSFWTKPGQFERAMDDVDGALAKFGGPFFLGDTFSLVDAVYAPFLERIAASMPYWQGVMIRGETRWPHLQAWFDAMDAKPSYQAVKSDDYTITHTLEPQIGACRALPAGEAYRAKVDGKDGSWDLPLKAEVTAWGREEGNGNKAEAAQTLVDNNAAVVGFALRALNSDEKYRESVDLGFRCVAQALVDGVESATPPAVPQHFSREVAKAAAYLRDKVGVPRDLSYPAARQLRAHLHWLVKALGSELYQ</sequence>
<dbReference type="SUPFAM" id="SSF52833">
    <property type="entry name" value="Thioredoxin-like"/>
    <property type="match status" value="1"/>
</dbReference>